<dbReference type="InterPro" id="IPR001352">
    <property type="entry name" value="RNase_HII/HIII"/>
</dbReference>
<evidence type="ECO:0000256" key="3">
    <source>
        <dbReference type="ARBA" id="ARBA00007058"/>
    </source>
</evidence>
<dbReference type="EMBL" id="KB095905">
    <property type="protein sequence ID" value="ESO09970.1"/>
    <property type="molecule type" value="Genomic_DNA"/>
</dbReference>
<dbReference type="GO" id="GO:0006298">
    <property type="term" value="P:mismatch repair"/>
    <property type="evidence" value="ECO:0000318"/>
    <property type="project" value="GO_Central"/>
</dbReference>
<keyword evidence="5 9" id="KW-0479">Metal-binding</keyword>
<reference evidence="13" key="3">
    <citation type="submission" date="2015-06" db="UniProtKB">
        <authorList>
            <consortium name="EnsemblMetazoa"/>
        </authorList>
    </citation>
    <scope>IDENTIFICATION</scope>
</reference>
<feature type="binding site" evidence="9">
    <location>
        <position position="32"/>
    </location>
    <ligand>
        <name>a divalent metal cation</name>
        <dbReference type="ChEBI" id="CHEBI:60240"/>
    </ligand>
</feature>
<keyword evidence="4 9" id="KW-0540">Nuclease</keyword>
<keyword evidence="6 9" id="KW-0255">Endonuclease</keyword>
<organism evidence="13 14">
    <name type="scientific">Helobdella robusta</name>
    <name type="common">Californian leech</name>
    <dbReference type="NCBI Taxonomy" id="6412"/>
    <lineage>
        <taxon>Eukaryota</taxon>
        <taxon>Metazoa</taxon>
        <taxon>Spiralia</taxon>
        <taxon>Lophotrochozoa</taxon>
        <taxon>Annelida</taxon>
        <taxon>Clitellata</taxon>
        <taxon>Hirudinea</taxon>
        <taxon>Rhynchobdellida</taxon>
        <taxon>Glossiphoniidae</taxon>
        <taxon>Helobdella</taxon>
    </lineage>
</organism>
<dbReference type="KEGG" id="hro:HELRODRAFT_73260"/>
<dbReference type="NCBIfam" id="TIGR00729">
    <property type="entry name" value="ribonuclease HII"/>
    <property type="match status" value="1"/>
</dbReference>
<dbReference type="InterPro" id="IPR024567">
    <property type="entry name" value="RNase_HII/HIII_dom"/>
</dbReference>
<sequence length="300" mass="33594">MDFGEYDNRKNRKVESGVPDVCKSEPCMMGIDEAGRGPVLGPMVYGTCYCPIAKSSLLKTIGFADSKTLTEEQRDNLFVKLDAEKANMGWLINILSPNYISNSMLKRNKYNLNSLSHDTAIGLISRVLELGINLTEVYVDTVGDFNSYQAKLKSIFPNIDIVVSKKADSIYPIVSAASICAKVARDKAIKNWKFIEGDLFHQFDYGSGYPGDPKTKQFLSENIDPIFGFPQFVRFGWSTASSILDTKALPVKWSSKKAIENSIKTPVISNFFGVQKQETVKEKSHKFFSERCLKSVKNLF</sequence>
<dbReference type="GO" id="GO:0032299">
    <property type="term" value="C:ribonuclease H2 complex"/>
    <property type="evidence" value="ECO:0000318"/>
    <property type="project" value="GO_Central"/>
</dbReference>
<dbReference type="Gene3D" id="1.10.10.460">
    <property type="entry name" value="Ribonuclease hii. Domain 2"/>
    <property type="match status" value="1"/>
</dbReference>
<dbReference type="EnsemblMetazoa" id="HelroT73260">
    <property type="protein sequence ID" value="HelroP73260"/>
    <property type="gene ID" value="HelroG73260"/>
</dbReference>
<keyword evidence="14" id="KW-1185">Reference proteome</keyword>
<evidence type="ECO:0000259" key="11">
    <source>
        <dbReference type="PROSITE" id="PS51975"/>
    </source>
</evidence>
<proteinExistence type="inferred from homology"/>
<dbReference type="FunFam" id="1.10.10.460:FF:000001">
    <property type="entry name" value="Ribonuclease"/>
    <property type="match status" value="1"/>
</dbReference>
<dbReference type="eggNOG" id="KOG2299">
    <property type="taxonomic scope" value="Eukaryota"/>
</dbReference>
<gene>
    <name evidence="13" type="primary">20214870</name>
    <name evidence="12" type="ORF">HELRODRAFT_73260</name>
</gene>
<dbReference type="InParanoid" id="T1G1C2"/>
<name>T1G1C2_HELRO</name>
<dbReference type="CDD" id="cd07181">
    <property type="entry name" value="RNase_HII_eukaryota_like"/>
    <property type="match status" value="1"/>
</dbReference>
<reference evidence="12 14" key="2">
    <citation type="journal article" date="2013" name="Nature">
        <title>Insights into bilaterian evolution from three spiralian genomes.</title>
        <authorList>
            <person name="Simakov O."/>
            <person name="Marletaz F."/>
            <person name="Cho S.J."/>
            <person name="Edsinger-Gonzales E."/>
            <person name="Havlak P."/>
            <person name="Hellsten U."/>
            <person name="Kuo D.H."/>
            <person name="Larsson T."/>
            <person name="Lv J."/>
            <person name="Arendt D."/>
            <person name="Savage R."/>
            <person name="Osoegawa K."/>
            <person name="de Jong P."/>
            <person name="Grimwood J."/>
            <person name="Chapman J.A."/>
            <person name="Shapiro H."/>
            <person name="Aerts A."/>
            <person name="Otillar R.P."/>
            <person name="Terry A.Y."/>
            <person name="Boore J.L."/>
            <person name="Grigoriev I.V."/>
            <person name="Lindberg D.R."/>
            <person name="Seaver E.C."/>
            <person name="Weisblat D.A."/>
            <person name="Putnam N.H."/>
            <person name="Rokhsar D.S."/>
        </authorList>
    </citation>
    <scope>NUCLEOTIDE SEQUENCE</scope>
</reference>
<comment type="similarity">
    <text evidence="3">Belongs to the RNase HII family. Eukaryotic subfamily.</text>
</comment>
<feature type="domain" description="RNase H type-2" evidence="11">
    <location>
        <begin position="26"/>
        <end position="249"/>
    </location>
</feature>
<dbReference type="GO" id="GO:0043137">
    <property type="term" value="P:DNA replication, removal of RNA primer"/>
    <property type="evidence" value="ECO:0000318"/>
    <property type="project" value="GO_Central"/>
</dbReference>
<dbReference type="RefSeq" id="XP_009011784.1">
    <property type="nucleotide sequence ID" value="XM_009013536.1"/>
</dbReference>
<dbReference type="GeneID" id="20214870"/>
<accession>T1G1C2</accession>
<comment type="cofactor">
    <cofactor evidence="9">
        <name>Mn(2+)</name>
        <dbReference type="ChEBI" id="CHEBI:29035"/>
    </cofactor>
    <cofactor evidence="9">
        <name>Mg(2+)</name>
        <dbReference type="ChEBI" id="CHEBI:18420"/>
    </cofactor>
    <text evidence="9">Manganese or magnesium. Binds 1 divalent metal ion per monomer in the absence of substrate. May bind a second metal ion after substrate binding.</text>
</comment>
<evidence type="ECO:0000256" key="7">
    <source>
        <dbReference type="ARBA" id="ARBA00022801"/>
    </source>
</evidence>
<feature type="binding site" evidence="9">
    <location>
        <position position="140"/>
    </location>
    <ligand>
        <name>a divalent metal cation</name>
        <dbReference type="ChEBI" id="CHEBI:60240"/>
    </ligand>
</feature>
<dbReference type="Pfam" id="PF01351">
    <property type="entry name" value="RNase_HII"/>
    <property type="match status" value="1"/>
</dbReference>
<dbReference type="PROSITE" id="PS51975">
    <property type="entry name" value="RNASE_H_2"/>
    <property type="match status" value="1"/>
</dbReference>
<dbReference type="GO" id="GO:0003723">
    <property type="term" value="F:RNA binding"/>
    <property type="evidence" value="ECO:0007669"/>
    <property type="project" value="UniProtKB-UniRule"/>
</dbReference>
<evidence type="ECO:0000256" key="10">
    <source>
        <dbReference type="RuleBase" id="RU003515"/>
    </source>
</evidence>
<dbReference type="SUPFAM" id="SSF53098">
    <property type="entry name" value="Ribonuclease H-like"/>
    <property type="match status" value="1"/>
</dbReference>
<keyword evidence="7 9" id="KW-0378">Hydrolase</keyword>
<dbReference type="InterPro" id="IPR036397">
    <property type="entry name" value="RNaseH_sf"/>
</dbReference>
<evidence type="ECO:0000256" key="4">
    <source>
        <dbReference type="ARBA" id="ARBA00022722"/>
    </source>
</evidence>
<evidence type="ECO:0000256" key="5">
    <source>
        <dbReference type="ARBA" id="ARBA00022723"/>
    </source>
</evidence>
<dbReference type="FunFam" id="3.30.420.10:FF:000016">
    <property type="entry name" value="Ribonuclease"/>
    <property type="match status" value="1"/>
</dbReference>
<evidence type="ECO:0000256" key="6">
    <source>
        <dbReference type="ARBA" id="ARBA00022759"/>
    </source>
</evidence>
<dbReference type="HOGENOM" id="CLU_036532_0_3_1"/>
<reference evidence="14" key="1">
    <citation type="submission" date="2012-12" db="EMBL/GenBank/DDBJ databases">
        <authorList>
            <person name="Hellsten U."/>
            <person name="Grimwood J."/>
            <person name="Chapman J.A."/>
            <person name="Shapiro H."/>
            <person name="Aerts A."/>
            <person name="Otillar R.P."/>
            <person name="Terry A.Y."/>
            <person name="Boore J.L."/>
            <person name="Simakov O."/>
            <person name="Marletaz F."/>
            <person name="Cho S.-J."/>
            <person name="Edsinger-Gonzales E."/>
            <person name="Havlak P."/>
            <person name="Kuo D.-H."/>
            <person name="Larsson T."/>
            <person name="Lv J."/>
            <person name="Arendt D."/>
            <person name="Savage R."/>
            <person name="Osoegawa K."/>
            <person name="de Jong P."/>
            <person name="Lindberg D.R."/>
            <person name="Seaver E.C."/>
            <person name="Weisblat D.A."/>
            <person name="Putnam N.H."/>
            <person name="Grigoriev I.V."/>
            <person name="Rokhsar D.S."/>
        </authorList>
    </citation>
    <scope>NUCLEOTIDE SEQUENCE</scope>
</reference>
<dbReference type="GO" id="GO:0004523">
    <property type="term" value="F:RNA-DNA hybrid ribonuclease activity"/>
    <property type="evidence" value="ECO:0000318"/>
    <property type="project" value="GO_Central"/>
</dbReference>
<feature type="binding site" evidence="9">
    <location>
        <position position="33"/>
    </location>
    <ligand>
        <name>a divalent metal cation</name>
        <dbReference type="ChEBI" id="CHEBI:60240"/>
    </ligand>
</feature>
<dbReference type="OrthoDB" id="7462577at2759"/>
<dbReference type="CTD" id="20214870"/>
<dbReference type="InterPro" id="IPR023160">
    <property type="entry name" value="RNase_HII_hlx-loop-hlx_cap_dom"/>
</dbReference>
<evidence type="ECO:0000313" key="13">
    <source>
        <dbReference type="EnsemblMetazoa" id="HelroP73260"/>
    </source>
</evidence>
<comment type="catalytic activity">
    <reaction evidence="1 9 10">
        <text>Endonucleolytic cleavage to 5'-phosphomonoester.</text>
        <dbReference type="EC" id="3.1.26.4"/>
    </reaction>
</comment>
<dbReference type="Proteomes" id="UP000015101">
    <property type="component" value="Unassembled WGS sequence"/>
</dbReference>
<protein>
    <recommendedName>
        <fullName evidence="10">Ribonuclease</fullName>
        <ecNumber evidence="10">3.1.26.4</ecNumber>
    </recommendedName>
</protein>
<comment type="cofactor">
    <cofactor evidence="2">
        <name>Mg(2+)</name>
        <dbReference type="ChEBI" id="CHEBI:18420"/>
    </cofactor>
</comment>
<dbReference type="Gene3D" id="3.30.420.10">
    <property type="entry name" value="Ribonuclease H-like superfamily/Ribonuclease H"/>
    <property type="match status" value="1"/>
</dbReference>
<evidence type="ECO:0000256" key="1">
    <source>
        <dbReference type="ARBA" id="ARBA00000077"/>
    </source>
</evidence>
<evidence type="ECO:0000313" key="14">
    <source>
        <dbReference type="Proteomes" id="UP000015101"/>
    </source>
</evidence>
<dbReference type="AlphaFoldDB" id="T1G1C2"/>
<dbReference type="FunCoup" id="T1G1C2">
    <property type="interactions" value="466"/>
</dbReference>
<dbReference type="EMBL" id="AMQM01002845">
    <property type="status" value="NOT_ANNOTATED_CDS"/>
    <property type="molecule type" value="Genomic_DNA"/>
</dbReference>
<dbReference type="OMA" id="REECRFF"/>
<dbReference type="GO" id="GO:0046872">
    <property type="term" value="F:metal ion binding"/>
    <property type="evidence" value="ECO:0007669"/>
    <property type="project" value="UniProtKB-KW"/>
</dbReference>
<dbReference type="EC" id="3.1.26.4" evidence="10"/>
<dbReference type="PANTHER" id="PTHR10954:SF7">
    <property type="entry name" value="RIBONUCLEASE H2 SUBUNIT A"/>
    <property type="match status" value="1"/>
</dbReference>
<dbReference type="InterPro" id="IPR004649">
    <property type="entry name" value="RNase_H2_suA"/>
</dbReference>
<evidence type="ECO:0000256" key="9">
    <source>
        <dbReference type="PROSITE-ProRule" id="PRU01319"/>
    </source>
</evidence>
<comment type="function">
    <text evidence="10">Endonuclease that specifically degrades the RNA of RNA-DNA hybrids.</text>
</comment>
<evidence type="ECO:0000256" key="2">
    <source>
        <dbReference type="ARBA" id="ARBA00001946"/>
    </source>
</evidence>
<evidence type="ECO:0000313" key="12">
    <source>
        <dbReference type="EMBL" id="ESO09970.1"/>
    </source>
</evidence>
<comment type="function">
    <text evidence="8">Catalytic subunit of RNase HII, an endonuclease that specifically degrades the RNA of RNA:DNA hybrids. Participates in DNA replication, possibly by mediating the removal of lagging-strand Okazaki fragment RNA primers during DNA replication. Mediates the excision of single ribonucleotides from DNA:RNA duplexes.</text>
</comment>
<dbReference type="PANTHER" id="PTHR10954">
    <property type="entry name" value="RIBONUCLEASE H2 SUBUNIT A"/>
    <property type="match status" value="1"/>
</dbReference>
<dbReference type="STRING" id="6412.T1G1C2"/>
<dbReference type="InterPro" id="IPR012337">
    <property type="entry name" value="RNaseH-like_sf"/>
</dbReference>
<evidence type="ECO:0000256" key="8">
    <source>
        <dbReference type="ARBA" id="ARBA00024981"/>
    </source>
</evidence>